<gene>
    <name evidence="13" type="ORF">ACFSBL_12085</name>
</gene>
<evidence type="ECO:0000256" key="11">
    <source>
        <dbReference type="ARBA" id="ARBA00023136"/>
    </source>
</evidence>
<dbReference type="EMBL" id="JBHUDO010000002">
    <property type="protein sequence ID" value="MFD1646421.1"/>
    <property type="molecule type" value="Genomic_DNA"/>
</dbReference>
<dbReference type="GO" id="GO:0000160">
    <property type="term" value="P:phosphorelay signal transduction system"/>
    <property type="evidence" value="ECO:0007669"/>
    <property type="project" value="UniProtKB-KW"/>
</dbReference>
<evidence type="ECO:0000256" key="2">
    <source>
        <dbReference type="ARBA" id="ARBA00004141"/>
    </source>
</evidence>
<dbReference type="Proteomes" id="UP001597034">
    <property type="component" value="Unassembled WGS sequence"/>
</dbReference>
<dbReference type="NCBIfam" id="TIGR00229">
    <property type="entry name" value="sensory_box"/>
    <property type="match status" value="1"/>
</dbReference>
<reference evidence="13 14" key="1">
    <citation type="journal article" date="2019" name="Int. J. Syst. Evol. Microbiol.">
        <title>The Global Catalogue of Microorganisms (GCM) 10K type strain sequencing project: providing services to taxonomists for standard genome sequencing and annotation.</title>
        <authorList>
            <consortium name="The Broad Institute Genomics Platform"/>
            <consortium name="The Broad Institute Genome Sequencing Center for Infectious Disease"/>
            <person name="Wu L."/>
            <person name="Ma J."/>
        </authorList>
    </citation>
    <scope>NUCLEOTIDE SEQUENCE [LARGE SCALE GENOMIC DNA]</scope>
    <source>
        <strain evidence="13 14">CGMCC 1.10390</strain>
    </source>
</reference>
<comment type="caution">
    <text evidence="13">The sequence shown here is derived from an EMBL/GenBank/DDBJ whole genome shotgun (WGS) entry which is preliminary data.</text>
</comment>
<dbReference type="Gene3D" id="3.30.565.10">
    <property type="entry name" value="Histidine kinase-like ATPase, C-terminal domain"/>
    <property type="match status" value="1"/>
</dbReference>
<dbReference type="SUPFAM" id="SSF55874">
    <property type="entry name" value="ATPase domain of HSP90 chaperone/DNA topoisomerase II/histidine kinase"/>
    <property type="match status" value="1"/>
</dbReference>
<evidence type="ECO:0000256" key="3">
    <source>
        <dbReference type="ARBA" id="ARBA00012438"/>
    </source>
</evidence>
<dbReference type="RefSeq" id="WP_256398059.1">
    <property type="nucleotide sequence ID" value="NZ_JANHJR010000001.1"/>
</dbReference>
<proteinExistence type="predicted"/>
<dbReference type="SUPFAM" id="SSF55785">
    <property type="entry name" value="PYP-like sensor domain (PAS domain)"/>
    <property type="match status" value="1"/>
</dbReference>
<dbReference type="InterPro" id="IPR035965">
    <property type="entry name" value="PAS-like_dom_sf"/>
</dbReference>
<dbReference type="PANTHER" id="PTHR42878:SF7">
    <property type="entry name" value="SENSOR HISTIDINE KINASE GLRK"/>
    <property type="match status" value="1"/>
</dbReference>
<evidence type="ECO:0000256" key="4">
    <source>
        <dbReference type="ARBA" id="ARBA00022679"/>
    </source>
</evidence>
<evidence type="ECO:0000259" key="12">
    <source>
        <dbReference type="PROSITE" id="PS50112"/>
    </source>
</evidence>
<keyword evidence="9" id="KW-1133">Transmembrane helix</keyword>
<keyword evidence="6" id="KW-0547">Nucleotide-binding</keyword>
<sequence>MCPATGPERPTTLAVYRDAAGVLDGHLTGFDDAAVVRVATMDVLLEHVADGLDCVLCAGADATTVLDGTRADHRTPVVVVDEAGDAGLASRVSEHRNTLYVPAGRLAEADYDLGAAVRELIADWWAVTDSRRRFAALESAREGIGILDADGEYVYANRSYAAKYGYEPSDLLGEHWRVLYPSEEVTRFEEEILPTLEREGAWTGRAIGRRVDGEEFPEELSLARLDDGGHVCVLRDITDRQQREERLQVLDRVLRHNLRNKMCIVQGLVDDALRATADDAVREPLESAQQEASELLELAQKARTFHRLLDRARLDHAPVDLTEFVAGVVDSMSLPARAIEVEAADDGLAIEADPALLETVIQELVTVLVEASDADGPVTVSVGTAAPHGAAVRLSIPDASLSSAEFDVVERGEETPLYHGEGISLWFVRWATVLMGGRIEFDTEGVQLLLPRADSAAEEQALDET</sequence>
<dbReference type="InterPro" id="IPR000014">
    <property type="entry name" value="PAS"/>
</dbReference>
<keyword evidence="8" id="KW-0067">ATP-binding</keyword>
<dbReference type="InterPro" id="IPR036890">
    <property type="entry name" value="HATPase_C_sf"/>
</dbReference>
<keyword evidence="7" id="KW-0418">Kinase</keyword>
<evidence type="ECO:0000313" key="13">
    <source>
        <dbReference type="EMBL" id="MFD1646421.1"/>
    </source>
</evidence>
<keyword evidence="10" id="KW-0902">Two-component regulatory system</keyword>
<dbReference type="EC" id="2.7.13.3" evidence="3"/>
<keyword evidence="4" id="KW-0808">Transferase</keyword>
<accession>A0ABD6DK32</accession>
<dbReference type="Pfam" id="PF08448">
    <property type="entry name" value="PAS_4"/>
    <property type="match status" value="1"/>
</dbReference>
<dbReference type="AlphaFoldDB" id="A0ABD6DK32"/>
<dbReference type="GO" id="GO:0004673">
    <property type="term" value="F:protein histidine kinase activity"/>
    <property type="evidence" value="ECO:0007669"/>
    <property type="project" value="UniProtKB-EC"/>
</dbReference>
<evidence type="ECO:0000256" key="9">
    <source>
        <dbReference type="ARBA" id="ARBA00022989"/>
    </source>
</evidence>
<evidence type="ECO:0000256" key="5">
    <source>
        <dbReference type="ARBA" id="ARBA00022692"/>
    </source>
</evidence>
<evidence type="ECO:0000256" key="8">
    <source>
        <dbReference type="ARBA" id="ARBA00022840"/>
    </source>
</evidence>
<dbReference type="InterPro" id="IPR050351">
    <property type="entry name" value="BphY/WalK/GraS-like"/>
</dbReference>
<dbReference type="GO" id="GO:0016020">
    <property type="term" value="C:membrane"/>
    <property type="evidence" value="ECO:0007669"/>
    <property type="project" value="UniProtKB-SubCell"/>
</dbReference>
<dbReference type="CDD" id="cd00130">
    <property type="entry name" value="PAS"/>
    <property type="match status" value="1"/>
</dbReference>
<keyword evidence="5" id="KW-0812">Transmembrane</keyword>
<evidence type="ECO:0000256" key="1">
    <source>
        <dbReference type="ARBA" id="ARBA00000085"/>
    </source>
</evidence>
<evidence type="ECO:0000256" key="10">
    <source>
        <dbReference type="ARBA" id="ARBA00023012"/>
    </source>
</evidence>
<evidence type="ECO:0000313" key="14">
    <source>
        <dbReference type="Proteomes" id="UP001597034"/>
    </source>
</evidence>
<dbReference type="Gene3D" id="3.30.450.20">
    <property type="entry name" value="PAS domain"/>
    <property type="match status" value="1"/>
</dbReference>
<dbReference type="PROSITE" id="PS50112">
    <property type="entry name" value="PAS"/>
    <property type="match status" value="1"/>
</dbReference>
<comment type="subcellular location">
    <subcellularLocation>
        <location evidence="2">Membrane</location>
        <topology evidence="2">Multi-pass membrane protein</topology>
    </subcellularLocation>
</comment>
<evidence type="ECO:0000256" key="7">
    <source>
        <dbReference type="ARBA" id="ARBA00022777"/>
    </source>
</evidence>
<dbReference type="GO" id="GO:0005524">
    <property type="term" value="F:ATP binding"/>
    <property type="evidence" value="ECO:0007669"/>
    <property type="project" value="UniProtKB-KW"/>
</dbReference>
<dbReference type="InterPro" id="IPR013656">
    <property type="entry name" value="PAS_4"/>
</dbReference>
<evidence type="ECO:0000256" key="6">
    <source>
        <dbReference type="ARBA" id="ARBA00022741"/>
    </source>
</evidence>
<keyword evidence="11" id="KW-0472">Membrane</keyword>
<keyword evidence="14" id="KW-1185">Reference proteome</keyword>
<organism evidence="13 14">
    <name type="scientific">Haloarchaeobius litoreus</name>
    <dbReference type="NCBI Taxonomy" id="755306"/>
    <lineage>
        <taxon>Archaea</taxon>
        <taxon>Methanobacteriati</taxon>
        <taxon>Methanobacteriota</taxon>
        <taxon>Stenosarchaea group</taxon>
        <taxon>Halobacteria</taxon>
        <taxon>Halobacteriales</taxon>
        <taxon>Halorubellaceae</taxon>
        <taxon>Haloarchaeobius</taxon>
    </lineage>
</organism>
<feature type="domain" description="PAS" evidence="12">
    <location>
        <begin position="129"/>
        <end position="199"/>
    </location>
</feature>
<name>A0ABD6DK32_9EURY</name>
<protein>
    <recommendedName>
        <fullName evidence="3">histidine kinase</fullName>
        <ecNumber evidence="3">2.7.13.3</ecNumber>
    </recommendedName>
</protein>
<comment type="catalytic activity">
    <reaction evidence="1">
        <text>ATP + protein L-histidine = ADP + protein N-phospho-L-histidine.</text>
        <dbReference type="EC" id="2.7.13.3"/>
    </reaction>
</comment>
<dbReference type="SMART" id="SM00091">
    <property type="entry name" value="PAS"/>
    <property type="match status" value="1"/>
</dbReference>
<dbReference type="PANTHER" id="PTHR42878">
    <property type="entry name" value="TWO-COMPONENT HISTIDINE KINASE"/>
    <property type="match status" value="1"/>
</dbReference>